<evidence type="ECO:0000313" key="1">
    <source>
        <dbReference type="EMBL" id="MDN4480316.1"/>
    </source>
</evidence>
<protein>
    <submittedName>
        <fullName evidence="1">RidA family protein</fullName>
    </submittedName>
</protein>
<dbReference type="EMBL" id="JAUHQA010000001">
    <property type="protein sequence ID" value="MDN4480316.1"/>
    <property type="molecule type" value="Genomic_DNA"/>
</dbReference>
<dbReference type="RefSeq" id="WP_301141682.1">
    <property type="nucleotide sequence ID" value="NZ_JAUHQA010000001.1"/>
</dbReference>
<evidence type="ECO:0000313" key="2">
    <source>
        <dbReference type="Proteomes" id="UP001172708"/>
    </source>
</evidence>
<proteinExistence type="predicted"/>
<organism evidence="1 2">
    <name type="scientific">Demequina muriae</name>
    <dbReference type="NCBI Taxonomy" id="3051664"/>
    <lineage>
        <taxon>Bacteria</taxon>
        <taxon>Bacillati</taxon>
        <taxon>Actinomycetota</taxon>
        <taxon>Actinomycetes</taxon>
        <taxon>Micrococcales</taxon>
        <taxon>Demequinaceae</taxon>
        <taxon>Demequina</taxon>
    </lineage>
</organism>
<dbReference type="SUPFAM" id="SSF55298">
    <property type="entry name" value="YjgF-like"/>
    <property type="match status" value="1"/>
</dbReference>
<dbReference type="Proteomes" id="UP001172708">
    <property type="component" value="Unassembled WGS sequence"/>
</dbReference>
<keyword evidence="2" id="KW-1185">Reference proteome</keyword>
<dbReference type="PANTHER" id="PTHR43857">
    <property type="entry name" value="BLR7761 PROTEIN"/>
    <property type="match status" value="1"/>
</dbReference>
<sequence length="129" mass="13640">MRINHGSDGPFEEIYGYSRAVRVGQHVAVAGTCARDDALVGDAYAQAADALGIIERALAEVGAELADVVRTVAYVTDIRDMEKVAAAHRAVFADVRPAATLVEVSRLADPRYLVEIQADAIVTDAADSA</sequence>
<dbReference type="InterPro" id="IPR006175">
    <property type="entry name" value="YjgF/YER057c/UK114"/>
</dbReference>
<comment type="caution">
    <text evidence="1">The sequence shown here is derived from an EMBL/GenBank/DDBJ whole genome shotgun (WGS) entry which is preliminary data.</text>
</comment>
<dbReference type="InterPro" id="IPR035959">
    <property type="entry name" value="RutC-like_sf"/>
</dbReference>
<dbReference type="Gene3D" id="3.30.1330.40">
    <property type="entry name" value="RutC-like"/>
    <property type="match status" value="1"/>
</dbReference>
<reference evidence="1" key="1">
    <citation type="submission" date="2023-06" db="EMBL/GenBank/DDBJ databases">
        <title>Egi l300058.</title>
        <authorList>
            <person name="Gao L."/>
            <person name="Fang B.-Z."/>
            <person name="Li W.-J."/>
        </authorList>
    </citation>
    <scope>NUCLEOTIDE SEQUENCE</scope>
    <source>
        <strain evidence="1">EGI L300058</strain>
    </source>
</reference>
<name>A0ABT8GH90_9MICO</name>
<dbReference type="Pfam" id="PF01042">
    <property type="entry name" value="Ribonuc_L-PSP"/>
    <property type="match status" value="1"/>
</dbReference>
<gene>
    <name evidence="1" type="ORF">QQX02_05185</name>
</gene>
<dbReference type="CDD" id="cd06154">
    <property type="entry name" value="YjgF_YER057c_UK114_like_6"/>
    <property type="match status" value="1"/>
</dbReference>
<dbReference type="PANTHER" id="PTHR43857:SF1">
    <property type="entry name" value="YJGH FAMILY PROTEIN"/>
    <property type="match status" value="1"/>
</dbReference>
<accession>A0ABT8GH90</accession>